<evidence type="ECO:0000256" key="4">
    <source>
        <dbReference type="ARBA" id="ARBA00023136"/>
    </source>
</evidence>
<comment type="caution">
    <text evidence="7">The sequence shown here is derived from an EMBL/GenBank/DDBJ whole genome shotgun (WGS) entry which is preliminary data.</text>
</comment>
<feature type="transmembrane region" description="Helical" evidence="5">
    <location>
        <begin position="66"/>
        <end position="86"/>
    </location>
</feature>
<feature type="transmembrane region" description="Helical" evidence="5">
    <location>
        <begin position="281"/>
        <end position="301"/>
    </location>
</feature>
<keyword evidence="3 5" id="KW-1133">Transmembrane helix</keyword>
<dbReference type="EMBL" id="BMEQ01000010">
    <property type="protein sequence ID" value="GGG58214.1"/>
    <property type="molecule type" value="Genomic_DNA"/>
</dbReference>
<keyword evidence="8" id="KW-1185">Reference proteome</keyword>
<dbReference type="RefSeq" id="WP_188537003.1">
    <property type="nucleotide sequence ID" value="NZ_BMEQ01000010.1"/>
</dbReference>
<reference evidence="7" key="1">
    <citation type="journal article" date="2014" name="Int. J. Syst. Evol. Microbiol.">
        <title>Complete genome sequence of Corynebacterium casei LMG S-19264T (=DSM 44701T), isolated from a smear-ripened cheese.</title>
        <authorList>
            <consortium name="US DOE Joint Genome Institute (JGI-PGF)"/>
            <person name="Walter F."/>
            <person name="Albersmeier A."/>
            <person name="Kalinowski J."/>
            <person name="Ruckert C."/>
        </authorList>
    </citation>
    <scope>NUCLEOTIDE SEQUENCE</scope>
    <source>
        <strain evidence="7">CGMCC 1.12187</strain>
    </source>
</reference>
<dbReference type="InterPro" id="IPR049453">
    <property type="entry name" value="Memb_transporter_dom"/>
</dbReference>
<organism evidence="7 8">
    <name type="scientific">Kocuria dechangensis</name>
    <dbReference type="NCBI Taxonomy" id="1176249"/>
    <lineage>
        <taxon>Bacteria</taxon>
        <taxon>Bacillati</taxon>
        <taxon>Actinomycetota</taxon>
        <taxon>Actinomycetes</taxon>
        <taxon>Micrococcales</taxon>
        <taxon>Micrococcaceae</taxon>
        <taxon>Kocuria</taxon>
    </lineage>
</organism>
<sequence>MNQHVRGFFELPSGRGHRVPALRVGAGIALPLLVMLLLGRLDLTVYVIFGALTGVFGRAESHRLRFRHLGSAGVLMGVSIVAGATASLAGTGPWAVVLAGTVLAGTFSVLSDRLGLRPAGPFFFLFAFTTTAGVPFAGPLSEAALAVVGSVLTAVALGLAGTVTGPRWDPPPPYGPLPWSAMLLRAGRYALAVSLAGAVATALGLGHHNWAMLAATAPLAAAGLAGRLNRAVHNVVGTYAGVGLSAALLTVDWTPLQLALLLALLQFAGEVYAVRHHSLSLVFMTPVALMMTGFVVSVPAHRLVLDRAVETTIGAGVAVALVLATERAVRRARNSGPVGASGR</sequence>
<feature type="transmembrane region" description="Helical" evidence="5">
    <location>
        <begin position="21"/>
        <end position="37"/>
    </location>
</feature>
<feature type="transmembrane region" description="Helical" evidence="5">
    <location>
        <begin position="122"/>
        <end position="138"/>
    </location>
</feature>
<keyword evidence="4 5" id="KW-0472">Membrane</keyword>
<protein>
    <recommendedName>
        <fullName evidence="6">Integral membrane bound transporter domain-containing protein</fullName>
    </recommendedName>
</protein>
<feature type="transmembrane region" description="Helical" evidence="5">
    <location>
        <begin position="186"/>
        <end position="204"/>
    </location>
</feature>
<dbReference type="AlphaFoldDB" id="A0A917GVL0"/>
<gene>
    <name evidence="7" type="ORF">GCM10011374_21280</name>
</gene>
<proteinExistence type="predicted"/>
<evidence type="ECO:0000256" key="3">
    <source>
        <dbReference type="ARBA" id="ARBA00022989"/>
    </source>
</evidence>
<evidence type="ECO:0000256" key="2">
    <source>
        <dbReference type="ARBA" id="ARBA00022692"/>
    </source>
</evidence>
<feature type="transmembrane region" description="Helical" evidence="5">
    <location>
        <begin position="307"/>
        <end position="325"/>
    </location>
</feature>
<keyword evidence="2 5" id="KW-0812">Transmembrane</keyword>
<feature type="transmembrane region" description="Helical" evidence="5">
    <location>
        <begin position="144"/>
        <end position="165"/>
    </location>
</feature>
<feature type="transmembrane region" description="Helical" evidence="5">
    <location>
        <begin position="257"/>
        <end position="274"/>
    </location>
</feature>
<evidence type="ECO:0000259" key="6">
    <source>
        <dbReference type="Pfam" id="PF13515"/>
    </source>
</evidence>
<accession>A0A917GVL0</accession>
<reference evidence="7" key="2">
    <citation type="submission" date="2020-09" db="EMBL/GenBank/DDBJ databases">
        <authorList>
            <person name="Sun Q."/>
            <person name="Zhou Y."/>
        </authorList>
    </citation>
    <scope>NUCLEOTIDE SEQUENCE</scope>
    <source>
        <strain evidence="7">CGMCC 1.12187</strain>
    </source>
</reference>
<evidence type="ECO:0000256" key="5">
    <source>
        <dbReference type="SAM" id="Phobius"/>
    </source>
</evidence>
<evidence type="ECO:0000256" key="1">
    <source>
        <dbReference type="ARBA" id="ARBA00004141"/>
    </source>
</evidence>
<feature type="transmembrane region" description="Helical" evidence="5">
    <location>
        <begin position="43"/>
        <end position="59"/>
    </location>
</feature>
<evidence type="ECO:0000313" key="7">
    <source>
        <dbReference type="EMBL" id="GGG58214.1"/>
    </source>
</evidence>
<comment type="subcellular location">
    <subcellularLocation>
        <location evidence="1">Membrane</location>
        <topology evidence="1">Multi-pass membrane protein</topology>
    </subcellularLocation>
</comment>
<dbReference type="GO" id="GO:0016020">
    <property type="term" value="C:membrane"/>
    <property type="evidence" value="ECO:0007669"/>
    <property type="project" value="UniProtKB-SubCell"/>
</dbReference>
<evidence type="ECO:0000313" key="8">
    <source>
        <dbReference type="Proteomes" id="UP000638848"/>
    </source>
</evidence>
<dbReference type="Pfam" id="PF13515">
    <property type="entry name" value="FUSC_2"/>
    <property type="match status" value="1"/>
</dbReference>
<dbReference type="Proteomes" id="UP000638848">
    <property type="component" value="Unassembled WGS sequence"/>
</dbReference>
<name>A0A917GVL0_9MICC</name>
<feature type="domain" description="Integral membrane bound transporter" evidence="6">
    <location>
        <begin position="195"/>
        <end position="320"/>
    </location>
</feature>
<feature type="transmembrane region" description="Helical" evidence="5">
    <location>
        <begin position="235"/>
        <end position="251"/>
    </location>
</feature>